<accession>A0A0D9X3E2</accession>
<proteinExistence type="predicted"/>
<sequence length="79" mass="8535">MEEAAAGMSSPHAESPASSCVSSEYVEEATVMTMVVAGCPQCLMYVMLAVPNSKEEMKQPRCPRCNSAVLLHFHNLTTN</sequence>
<keyword evidence="3" id="KW-1185">Reference proteome</keyword>
<dbReference type="Pfam" id="PF24747">
    <property type="entry name" value="Zn-ribbon_GIR1"/>
    <property type="match status" value="1"/>
</dbReference>
<reference evidence="2" key="3">
    <citation type="submission" date="2015-04" db="UniProtKB">
        <authorList>
            <consortium name="EnsemblPlants"/>
        </authorList>
    </citation>
    <scope>IDENTIFICATION</scope>
</reference>
<organism evidence="2 3">
    <name type="scientific">Leersia perrieri</name>
    <dbReference type="NCBI Taxonomy" id="77586"/>
    <lineage>
        <taxon>Eukaryota</taxon>
        <taxon>Viridiplantae</taxon>
        <taxon>Streptophyta</taxon>
        <taxon>Embryophyta</taxon>
        <taxon>Tracheophyta</taxon>
        <taxon>Spermatophyta</taxon>
        <taxon>Magnoliopsida</taxon>
        <taxon>Liliopsida</taxon>
        <taxon>Poales</taxon>
        <taxon>Poaceae</taxon>
        <taxon>BOP clade</taxon>
        <taxon>Oryzoideae</taxon>
        <taxon>Oryzeae</taxon>
        <taxon>Oryzinae</taxon>
        <taxon>Leersia</taxon>
    </lineage>
</organism>
<reference evidence="2 3" key="1">
    <citation type="submission" date="2012-08" db="EMBL/GenBank/DDBJ databases">
        <title>Oryza genome evolution.</title>
        <authorList>
            <person name="Wing R.A."/>
        </authorList>
    </citation>
    <scope>NUCLEOTIDE SEQUENCE</scope>
</reference>
<evidence type="ECO:0000313" key="2">
    <source>
        <dbReference type="EnsemblPlants" id="LPERR08G00260.1"/>
    </source>
</evidence>
<dbReference type="InterPro" id="IPR055281">
    <property type="entry name" value="GIR1-2/SIED1"/>
</dbReference>
<dbReference type="STRING" id="77586.A0A0D9X3E2"/>
<dbReference type="PANTHER" id="PTHR33177">
    <property type="entry name" value="PUTATIVE-RELATED"/>
    <property type="match status" value="1"/>
</dbReference>
<name>A0A0D9X3E2_9ORYZ</name>
<reference evidence="3" key="2">
    <citation type="submission" date="2013-12" db="EMBL/GenBank/DDBJ databases">
        <authorList>
            <person name="Yu Y."/>
            <person name="Lee S."/>
            <person name="de Baynast K."/>
            <person name="Wissotski M."/>
            <person name="Liu L."/>
            <person name="Talag J."/>
            <person name="Goicoechea J."/>
            <person name="Angelova A."/>
            <person name="Jetty R."/>
            <person name="Kudrna D."/>
            <person name="Golser W."/>
            <person name="Rivera L."/>
            <person name="Zhang J."/>
            <person name="Wing R."/>
        </authorList>
    </citation>
    <scope>NUCLEOTIDE SEQUENCE</scope>
</reference>
<evidence type="ECO:0000313" key="3">
    <source>
        <dbReference type="Proteomes" id="UP000032180"/>
    </source>
</evidence>
<dbReference type="Proteomes" id="UP000032180">
    <property type="component" value="Chromosome 8"/>
</dbReference>
<dbReference type="PANTHER" id="PTHR33177:SF20">
    <property type="entry name" value="OS08G0102250 PROTEIN"/>
    <property type="match status" value="1"/>
</dbReference>
<dbReference type="InterPro" id="IPR056440">
    <property type="entry name" value="Zn-ribbon_GIR1"/>
</dbReference>
<evidence type="ECO:0000259" key="1">
    <source>
        <dbReference type="Pfam" id="PF24747"/>
    </source>
</evidence>
<dbReference type="Gramene" id="LPERR08G00260.1">
    <property type="protein sequence ID" value="LPERR08G00260.1"/>
    <property type="gene ID" value="LPERR08G00260"/>
</dbReference>
<protein>
    <recommendedName>
        <fullName evidence="1">GIR1-like zinc ribbon domain-containing protein</fullName>
    </recommendedName>
</protein>
<dbReference type="AlphaFoldDB" id="A0A0D9X3E2"/>
<feature type="domain" description="GIR1-like zinc ribbon" evidence="1">
    <location>
        <begin position="33"/>
        <end position="73"/>
    </location>
</feature>
<dbReference type="EnsemblPlants" id="LPERR08G00260.1">
    <property type="protein sequence ID" value="LPERR08G00260.1"/>
    <property type="gene ID" value="LPERR08G00260"/>
</dbReference>
<dbReference type="HOGENOM" id="CLU_109567_3_1_1"/>